<dbReference type="EMBL" id="KZ820837">
    <property type="protein sequence ID" value="PWN46613.1"/>
    <property type="molecule type" value="Genomic_DNA"/>
</dbReference>
<organism evidence="1 2">
    <name type="scientific">Violaceomyces palustris</name>
    <dbReference type="NCBI Taxonomy" id="1673888"/>
    <lineage>
        <taxon>Eukaryota</taxon>
        <taxon>Fungi</taxon>
        <taxon>Dikarya</taxon>
        <taxon>Basidiomycota</taxon>
        <taxon>Ustilaginomycotina</taxon>
        <taxon>Ustilaginomycetes</taxon>
        <taxon>Violaceomycetales</taxon>
        <taxon>Violaceomycetaceae</taxon>
        <taxon>Violaceomyces</taxon>
    </lineage>
</organism>
<evidence type="ECO:0000313" key="2">
    <source>
        <dbReference type="Proteomes" id="UP000245626"/>
    </source>
</evidence>
<keyword evidence="2" id="KW-1185">Reference proteome</keyword>
<sequence>MASQPLKKTRSENIKLGSPGRVGGVAVGKGSKSNLVGRSGGGEIVKGKKEDKPPALKRKMACLTCRRRKSSAEAAGHPSAVPPGPCVYDSDVNGFPITKLSPPSSSSSSSLSTGHHSRGVGSSGGSNSGRNTSSYPTSTDSSSSFQDPNPLLYLDHLPGFPTETFSGWKQDHPSIPDSRFQNGWLESFNPLTSDPSTHSPYDHSQQRSNSFGFQGWTGNPSQGLTGPWMKPRFNSYPDATSQQQQDRHLSESNLVAGTWSDGREGGNFVDHQGQLHQQEPPRWLDPFQPTPPPSSFASTTGTSYDPLATILPSSPSPTFTVRSCPSESAPTMTTTEIDPFPPLHQDQMVHRPFEHHPSPYAFQNHPPPPTSFVACSAQFHSSREDRPTIFNQETATLTLSDRNQQHAHHPKGSETESFLPSSLPESSSSSWKQGSDQNLTGIDRQSFQGNPTWFRSEDPSLHQHQAQIPTRGGQEFQVGIGGDPFGSATVVDWTENRGTVKGSPTTPRPKSFQEVTGDASLSNRGGRTHSNSPSSAHPSWPSIQNQPQPSGGVASYPSSPPPPPPSLHPTFQSGAWW</sequence>
<evidence type="ECO:0000313" key="1">
    <source>
        <dbReference type="EMBL" id="PWN46613.1"/>
    </source>
</evidence>
<protein>
    <submittedName>
        <fullName evidence="1">Uncharacterized protein</fullName>
    </submittedName>
</protein>
<accession>A0ACD0NLC8</accession>
<proteinExistence type="predicted"/>
<reference evidence="1 2" key="1">
    <citation type="journal article" date="2018" name="Mol. Biol. Evol.">
        <title>Broad Genomic Sampling Reveals a Smut Pathogenic Ancestry of the Fungal Clade Ustilaginomycotina.</title>
        <authorList>
            <person name="Kijpornyongpan T."/>
            <person name="Mondo S.J."/>
            <person name="Barry K."/>
            <person name="Sandor L."/>
            <person name="Lee J."/>
            <person name="Lipzen A."/>
            <person name="Pangilinan J."/>
            <person name="LaButti K."/>
            <person name="Hainaut M."/>
            <person name="Henrissat B."/>
            <person name="Grigoriev I.V."/>
            <person name="Spatafora J.W."/>
            <person name="Aime M.C."/>
        </authorList>
    </citation>
    <scope>NUCLEOTIDE SEQUENCE [LARGE SCALE GENOMIC DNA]</scope>
    <source>
        <strain evidence="1 2">SA 807</strain>
    </source>
</reference>
<gene>
    <name evidence="1" type="ORF">IE53DRAFT_372190</name>
</gene>
<name>A0ACD0NLC8_9BASI</name>
<dbReference type="Proteomes" id="UP000245626">
    <property type="component" value="Unassembled WGS sequence"/>
</dbReference>